<dbReference type="GO" id="GO:0003676">
    <property type="term" value="F:nucleic acid binding"/>
    <property type="evidence" value="ECO:0007669"/>
    <property type="project" value="UniProtKB-UniRule"/>
</dbReference>
<dbReference type="InterPro" id="IPR051189">
    <property type="entry name" value="Splicing_assoc_domain"/>
</dbReference>
<feature type="domain" description="G-patch" evidence="2">
    <location>
        <begin position="782"/>
        <end position="826"/>
    </location>
</feature>
<feature type="region of interest" description="Disordered" evidence="1">
    <location>
        <begin position="212"/>
        <end position="249"/>
    </location>
</feature>
<dbReference type="Pfam" id="PF01424">
    <property type="entry name" value="R3H"/>
    <property type="match status" value="1"/>
</dbReference>
<dbReference type="InterPro" id="IPR001374">
    <property type="entry name" value="R3H_dom"/>
</dbReference>
<dbReference type="PROSITE" id="PS50174">
    <property type="entry name" value="G_PATCH"/>
    <property type="match status" value="1"/>
</dbReference>
<dbReference type="InterPro" id="IPR000467">
    <property type="entry name" value="G_patch_dom"/>
</dbReference>
<evidence type="ECO:0000259" key="3">
    <source>
        <dbReference type="PROSITE" id="PS51061"/>
    </source>
</evidence>
<feature type="region of interest" description="Disordered" evidence="1">
    <location>
        <begin position="733"/>
        <end position="779"/>
    </location>
</feature>
<dbReference type="InterPro" id="IPR036867">
    <property type="entry name" value="R3H_dom_sf"/>
</dbReference>
<feature type="domain" description="R3H" evidence="3">
    <location>
        <begin position="640"/>
        <end position="703"/>
    </location>
</feature>
<feature type="region of interest" description="Disordered" evidence="1">
    <location>
        <begin position="791"/>
        <end position="826"/>
    </location>
</feature>
<dbReference type="STRING" id="78915.A0A4V1IW45"/>
<sequence length="826" mass="90472">MPKGNRGQRQRGTFEGGDDFISLGGGSRSRGGGHSRGGRGKNRGRGRGRGRSRGRGAVQGNEPGFLTQLIRANQPYSSGEDDYVGHESFRGRGRGQNRGRGRGRGRGHDFSHVAYSYASRPPGRRDDLEIEGIYLGDSDSDVIVVEDNNGEDTESCTELAMDDYLKNIMSSIRLDNTGEQQPHDTNAQLESLARENERIVTSMSMLHGLRDPYGYADNSAGESGSSEDEVPVREPAPLTGQQTSTYSSAAGPSWLQSSFIISSAHTLEGEELALEDMRVLNDDKHLQRSLDNTAAKKQNIARPDPTAGPSWLRDLPNADASEKICHTGFATGPSWLQNSGTDTLGTHDTAVNQSLDAITIDSEDGTATQVKDSSSLPPVFFVDTAGTDSETLCTEIADASKIARDHLAGEELIILEDSSDDTDSDDDSDDGQIRVWKVPSTLVDGAQYILDDDEDSDDSTTQHFCGQFSWRINTDDDDDDGDDDDDMLDASAREKARHIDEMVDAFSGAGGLDARGGTSRATRRQFFKEVLNGDFSHADPVFSKLQGQANLEKHRSNSPRWAMTVSELDDDDDDDYDDDYNEEGIFAGSASGAKSLRARRAERRKNEQLLSVTKKSKKELQREKRERKKEKQRKQECRRTVNLREINGIIRGFVMDRSLSSIPLPPMDRKARCAVHQIALQYNLNSKSTGSGNRRYTILTRKIKTALPVNGRIVDHIIRQYNQQTMYENGALPALGGKKAKGKQSRDNWGNRDGLREGGRNPDAARPKPGTVVGGNVPAISSSNIGHQLLSKMGWTPGESLGKDKAGRVDPVEAIVRSSRRGLGHG</sequence>
<evidence type="ECO:0000259" key="2">
    <source>
        <dbReference type="PROSITE" id="PS50174"/>
    </source>
</evidence>
<accession>A0A4V1IW45</accession>
<feature type="compositionally biased region" description="Basic residues" evidence="1">
    <location>
        <begin position="91"/>
        <end position="105"/>
    </location>
</feature>
<evidence type="ECO:0000313" key="4">
    <source>
        <dbReference type="EMBL" id="RKP06279.1"/>
    </source>
</evidence>
<dbReference type="PROSITE" id="PS51061">
    <property type="entry name" value="R3H"/>
    <property type="match status" value="1"/>
</dbReference>
<dbReference type="EMBL" id="KZ992917">
    <property type="protein sequence ID" value="RKP06279.1"/>
    <property type="molecule type" value="Genomic_DNA"/>
</dbReference>
<feature type="compositionally biased region" description="Acidic residues" evidence="1">
    <location>
        <begin position="567"/>
        <end position="582"/>
    </location>
</feature>
<protein>
    <recommendedName>
        <fullName evidence="6">Protein SQS1</fullName>
    </recommendedName>
</protein>
<dbReference type="Pfam" id="PF01585">
    <property type="entry name" value="G-patch"/>
    <property type="match status" value="1"/>
</dbReference>
<dbReference type="Proteomes" id="UP000271241">
    <property type="component" value="Unassembled WGS sequence"/>
</dbReference>
<feature type="compositionally biased region" description="Basic and acidic residues" evidence="1">
    <location>
        <begin position="801"/>
        <end position="811"/>
    </location>
</feature>
<name>A0A4V1IW45_9FUNG</name>
<dbReference type="SUPFAM" id="SSF82708">
    <property type="entry name" value="R3H domain"/>
    <property type="match status" value="1"/>
</dbReference>
<evidence type="ECO:0008006" key="6">
    <source>
        <dbReference type="Google" id="ProtNLM"/>
    </source>
</evidence>
<feature type="compositionally biased region" description="Polar residues" evidence="1">
    <location>
        <begin position="239"/>
        <end position="249"/>
    </location>
</feature>
<dbReference type="PANTHER" id="PTHR14195">
    <property type="entry name" value="G PATCH DOMAIN CONTAINING PROTEIN 2"/>
    <property type="match status" value="1"/>
</dbReference>
<dbReference type="OrthoDB" id="21470at2759"/>
<dbReference type="SMART" id="SM00443">
    <property type="entry name" value="G_patch"/>
    <property type="match status" value="1"/>
</dbReference>
<feature type="region of interest" description="Disordered" evidence="1">
    <location>
        <begin position="1"/>
        <end position="110"/>
    </location>
</feature>
<dbReference type="AlphaFoldDB" id="A0A4V1IW45"/>
<gene>
    <name evidence="4" type="ORF">THASP1DRAFT_31900</name>
</gene>
<evidence type="ECO:0000256" key="1">
    <source>
        <dbReference type="SAM" id="MobiDB-lite"/>
    </source>
</evidence>
<reference evidence="5" key="1">
    <citation type="journal article" date="2018" name="Nat. Microbiol.">
        <title>Leveraging single-cell genomics to expand the fungal tree of life.</title>
        <authorList>
            <person name="Ahrendt S.R."/>
            <person name="Quandt C.A."/>
            <person name="Ciobanu D."/>
            <person name="Clum A."/>
            <person name="Salamov A."/>
            <person name="Andreopoulos B."/>
            <person name="Cheng J.F."/>
            <person name="Woyke T."/>
            <person name="Pelin A."/>
            <person name="Henrissat B."/>
            <person name="Reynolds N.K."/>
            <person name="Benny G.L."/>
            <person name="Smith M.E."/>
            <person name="James T.Y."/>
            <person name="Grigoriev I.V."/>
        </authorList>
    </citation>
    <scope>NUCLEOTIDE SEQUENCE [LARGE SCALE GENOMIC DNA]</scope>
    <source>
        <strain evidence="5">RSA 1356</strain>
    </source>
</reference>
<feature type="compositionally biased region" description="Basic residues" evidence="1">
    <location>
        <begin position="31"/>
        <end position="54"/>
    </location>
</feature>
<proteinExistence type="predicted"/>
<feature type="region of interest" description="Disordered" evidence="1">
    <location>
        <begin position="562"/>
        <end position="584"/>
    </location>
</feature>
<dbReference type="SMART" id="SM00393">
    <property type="entry name" value="R3H"/>
    <property type="match status" value="1"/>
</dbReference>
<organism evidence="4 5">
    <name type="scientific">Thamnocephalis sphaerospora</name>
    <dbReference type="NCBI Taxonomy" id="78915"/>
    <lineage>
        <taxon>Eukaryota</taxon>
        <taxon>Fungi</taxon>
        <taxon>Fungi incertae sedis</taxon>
        <taxon>Zoopagomycota</taxon>
        <taxon>Zoopagomycotina</taxon>
        <taxon>Zoopagomycetes</taxon>
        <taxon>Zoopagales</taxon>
        <taxon>Sigmoideomycetaceae</taxon>
        <taxon>Thamnocephalis</taxon>
    </lineage>
</organism>
<feature type="region of interest" description="Disordered" evidence="1">
    <location>
        <begin position="615"/>
        <end position="636"/>
    </location>
</feature>
<feature type="compositionally biased region" description="Basic and acidic residues" evidence="1">
    <location>
        <begin position="744"/>
        <end position="766"/>
    </location>
</feature>
<evidence type="ECO:0000313" key="5">
    <source>
        <dbReference type="Proteomes" id="UP000271241"/>
    </source>
</evidence>
<keyword evidence="5" id="KW-1185">Reference proteome</keyword>
<dbReference type="Gene3D" id="3.30.1370.50">
    <property type="entry name" value="R3H-like domain"/>
    <property type="match status" value="1"/>
</dbReference>